<dbReference type="Pfam" id="PF00378">
    <property type="entry name" value="ECH_1"/>
    <property type="match status" value="1"/>
</dbReference>
<dbReference type="InterPro" id="IPR014748">
    <property type="entry name" value="Enoyl-CoA_hydra_C"/>
</dbReference>
<dbReference type="PANTHER" id="PTHR43802:SF1">
    <property type="entry name" value="IP11341P-RELATED"/>
    <property type="match status" value="1"/>
</dbReference>
<dbReference type="RefSeq" id="WP_367994381.1">
    <property type="nucleotide sequence ID" value="NZ_JBFPJR010000020.1"/>
</dbReference>
<gene>
    <name evidence="3" type="ORF">AB3X52_12340</name>
</gene>
<dbReference type="InterPro" id="IPR018376">
    <property type="entry name" value="Enoyl-CoA_hyd/isom_CS"/>
</dbReference>
<dbReference type="Gene3D" id="3.90.226.10">
    <property type="entry name" value="2-enoyl-CoA Hydratase, Chain A, domain 1"/>
    <property type="match status" value="1"/>
</dbReference>
<protein>
    <submittedName>
        <fullName evidence="3">Crotonase/enoyl-CoA hydratase family protein</fullName>
    </submittedName>
</protein>
<evidence type="ECO:0000256" key="1">
    <source>
        <dbReference type="ARBA" id="ARBA00005254"/>
    </source>
</evidence>
<evidence type="ECO:0000313" key="4">
    <source>
        <dbReference type="Proteomes" id="UP001556631"/>
    </source>
</evidence>
<dbReference type="PROSITE" id="PS00166">
    <property type="entry name" value="ENOYL_COA_HYDRATASE"/>
    <property type="match status" value="1"/>
</dbReference>
<dbReference type="CDD" id="cd06558">
    <property type="entry name" value="crotonase-like"/>
    <property type="match status" value="1"/>
</dbReference>
<sequence length="266" mass="27495">MTATQETSSTPTDQPEVLVTAEDGVMVITINRPTAKNAVTLAVSEGVAAALDELDARDDLAVGVITGAGGTFCAGMDLKGFLRGERPSLPGRGFAGITMAPPAKPMIAAVEGYALAGGCEIVLACDMVTAGRGAKLGIPEAKRGLVAAAGGLMRLPERIPPNVAMELALTGDFLDAPRAAAIGLVNRLVDDGEALAAALDLARAIATNGPLATRASKQVIVESRGWPLAERWERQASIIEPVFASEDAQEGARAFAEKRAPQWQGR</sequence>
<dbReference type="Gene3D" id="1.10.12.10">
    <property type="entry name" value="Lyase 2-enoyl-coa Hydratase, Chain A, domain 2"/>
    <property type="match status" value="1"/>
</dbReference>
<comment type="similarity">
    <text evidence="1 2">Belongs to the enoyl-CoA hydratase/isomerase family.</text>
</comment>
<proteinExistence type="inferred from homology"/>
<dbReference type="PANTHER" id="PTHR43802">
    <property type="entry name" value="ENOYL-COA HYDRATASE"/>
    <property type="match status" value="1"/>
</dbReference>
<keyword evidence="4" id="KW-1185">Reference proteome</keyword>
<organism evidence="3 4">
    <name type="scientific">Nocardioides eburneus</name>
    <dbReference type="NCBI Taxonomy" id="3231482"/>
    <lineage>
        <taxon>Bacteria</taxon>
        <taxon>Bacillati</taxon>
        <taxon>Actinomycetota</taxon>
        <taxon>Actinomycetes</taxon>
        <taxon>Propionibacteriales</taxon>
        <taxon>Nocardioidaceae</taxon>
        <taxon>Nocardioides</taxon>
    </lineage>
</organism>
<dbReference type="Proteomes" id="UP001556631">
    <property type="component" value="Unassembled WGS sequence"/>
</dbReference>
<dbReference type="SUPFAM" id="SSF52096">
    <property type="entry name" value="ClpP/crotonase"/>
    <property type="match status" value="1"/>
</dbReference>
<name>A0ABV3SZP5_9ACTN</name>
<dbReference type="NCBIfam" id="NF006100">
    <property type="entry name" value="PRK08252.1"/>
    <property type="match status" value="1"/>
</dbReference>
<evidence type="ECO:0000313" key="3">
    <source>
        <dbReference type="EMBL" id="MEX0428411.1"/>
    </source>
</evidence>
<dbReference type="InterPro" id="IPR029045">
    <property type="entry name" value="ClpP/crotonase-like_dom_sf"/>
</dbReference>
<dbReference type="InterPro" id="IPR001753">
    <property type="entry name" value="Enoyl-CoA_hydra/iso"/>
</dbReference>
<accession>A0ABV3SZP5</accession>
<evidence type="ECO:0000256" key="2">
    <source>
        <dbReference type="RuleBase" id="RU003707"/>
    </source>
</evidence>
<reference evidence="3 4" key="1">
    <citation type="submission" date="2024-07" db="EMBL/GenBank/DDBJ databases">
        <authorList>
            <person name="Lee S."/>
            <person name="Kang M."/>
        </authorList>
    </citation>
    <scope>NUCLEOTIDE SEQUENCE [LARGE SCALE GENOMIC DNA]</scope>
    <source>
        <strain evidence="3 4">DS6</strain>
    </source>
</reference>
<dbReference type="EMBL" id="JBFPJR010000020">
    <property type="protein sequence ID" value="MEX0428411.1"/>
    <property type="molecule type" value="Genomic_DNA"/>
</dbReference>
<comment type="caution">
    <text evidence="3">The sequence shown here is derived from an EMBL/GenBank/DDBJ whole genome shotgun (WGS) entry which is preliminary data.</text>
</comment>